<dbReference type="EMBL" id="CP093344">
    <property type="protein sequence ID" value="WOG89232.1"/>
    <property type="molecule type" value="Genomic_DNA"/>
</dbReference>
<evidence type="ECO:0000256" key="3">
    <source>
        <dbReference type="ARBA" id="ARBA00022801"/>
    </source>
</evidence>
<dbReference type="AlphaFoldDB" id="A0A166EK14"/>
<proteinExistence type="predicted"/>
<evidence type="ECO:0000256" key="4">
    <source>
        <dbReference type="ARBA" id="ARBA00022806"/>
    </source>
</evidence>
<dbReference type="GO" id="GO:0003723">
    <property type="term" value="F:RNA binding"/>
    <property type="evidence" value="ECO:0007669"/>
    <property type="project" value="TreeGrafter"/>
</dbReference>
<evidence type="ECO:0000256" key="6">
    <source>
        <dbReference type="ARBA" id="ARBA00047984"/>
    </source>
</evidence>
<dbReference type="EMBL" id="LNRQ01000002">
    <property type="protein sequence ID" value="KZN06666.1"/>
    <property type="molecule type" value="Genomic_DNA"/>
</dbReference>
<reference evidence="8" key="1">
    <citation type="journal article" date="2016" name="Nat. Genet.">
        <title>A high-quality carrot genome assembly provides new insights into carotenoid accumulation and asterid genome evolution.</title>
        <authorList>
            <person name="Iorizzo M."/>
            <person name="Ellison S."/>
            <person name="Senalik D."/>
            <person name="Zeng P."/>
            <person name="Satapoomin P."/>
            <person name="Huang J."/>
            <person name="Bowman M."/>
            <person name="Iovene M."/>
            <person name="Sanseverino W."/>
            <person name="Cavagnaro P."/>
            <person name="Yildiz M."/>
            <person name="Macko-Podgorni A."/>
            <person name="Moranska E."/>
            <person name="Grzebelus E."/>
            <person name="Grzebelus D."/>
            <person name="Ashrafi H."/>
            <person name="Zheng Z."/>
            <person name="Cheng S."/>
            <person name="Spooner D."/>
            <person name="Van Deynze A."/>
            <person name="Simon P."/>
        </authorList>
    </citation>
    <scope>NUCLEOTIDE SEQUENCE [LARGE SCALE GENOMIC DNA]</scope>
    <source>
        <tissue evidence="8">Leaf</tissue>
    </source>
</reference>
<keyword evidence="4" id="KW-0347">Helicase</keyword>
<evidence type="ECO:0000313" key="8">
    <source>
        <dbReference type="EMBL" id="KZN06666.1"/>
    </source>
</evidence>
<dbReference type="SMART" id="SM00490">
    <property type="entry name" value="HELICc"/>
    <property type="match status" value="1"/>
</dbReference>
<gene>
    <name evidence="8" type="ORF">DCAR_007503</name>
    <name evidence="9" type="ORF">DCAR_0208469</name>
</gene>
<feature type="domain" description="Helicase C-terminal" evidence="7">
    <location>
        <begin position="1"/>
        <end position="129"/>
    </location>
</feature>
<keyword evidence="3" id="KW-0378">Hydrolase</keyword>
<sequence length="218" mass="24301">MRVMPLYAMLPASAQLQVFNKVNDGESLVVIATNVAETSLTIPGTKYVVDTGRENVKMYDSTNGMETYNVQWISKASAAQRAGRAGRTGPGHCYCLYSSTMFNNFHKFSNAEISKNPVDGVVLLMKSMGIDKDTVIYESCHAGWMPIAECLSNHTVTKDSYCAHCATLITQPHWNSSRWPGTCFEAFMAIVSFTRMRWVIKKISGNCLNLQEIVENEF</sequence>
<dbReference type="SUPFAM" id="SSF52540">
    <property type="entry name" value="P-loop containing nucleoside triphosphate hydrolases"/>
    <property type="match status" value="1"/>
</dbReference>
<keyword evidence="10" id="KW-1185">Reference proteome</keyword>
<protein>
    <recommendedName>
        <fullName evidence="1">RNA helicase</fullName>
        <ecNumber evidence="1">3.6.4.13</ecNumber>
    </recommendedName>
</protein>
<evidence type="ECO:0000256" key="1">
    <source>
        <dbReference type="ARBA" id="ARBA00012552"/>
    </source>
</evidence>
<reference evidence="9" key="2">
    <citation type="submission" date="2022-03" db="EMBL/GenBank/DDBJ databases">
        <title>Draft title - Genomic analysis of global carrot germplasm unveils the trajectory of domestication and the origin of high carotenoid orange carrot.</title>
        <authorList>
            <person name="Iorizzo M."/>
            <person name="Ellison S."/>
            <person name="Senalik D."/>
            <person name="Macko-Podgorni A."/>
            <person name="Grzebelus D."/>
            <person name="Bostan H."/>
            <person name="Rolling W."/>
            <person name="Curaba J."/>
            <person name="Simon P."/>
        </authorList>
    </citation>
    <scope>NUCLEOTIDE SEQUENCE</scope>
    <source>
        <tissue evidence="9">Leaf</tissue>
    </source>
</reference>
<evidence type="ECO:0000313" key="10">
    <source>
        <dbReference type="Proteomes" id="UP000077755"/>
    </source>
</evidence>
<keyword evidence="5" id="KW-0067">ATP-binding</keyword>
<dbReference type="Gramene" id="KZN06666">
    <property type="protein sequence ID" value="KZN06666"/>
    <property type="gene ID" value="DCAR_007503"/>
</dbReference>
<dbReference type="Pfam" id="PF00271">
    <property type="entry name" value="Helicase_C"/>
    <property type="match status" value="1"/>
</dbReference>
<dbReference type="PANTHER" id="PTHR18934">
    <property type="entry name" value="ATP-DEPENDENT RNA HELICASE"/>
    <property type="match status" value="1"/>
</dbReference>
<dbReference type="GO" id="GO:0003724">
    <property type="term" value="F:RNA helicase activity"/>
    <property type="evidence" value="ECO:0007669"/>
    <property type="project" value="UniProtKB-EC"/>
</dbReference>
<name>A0A166EK14_DAUCS</name>
<evidence type="ECO:0000259" key="7">
    <source>
        <dbReference type="PROSITE" id="PS51194"/>
    </source>
</evidence>
<keyword evidence="2" id="KW-0547">Nucleotide-binding</keyword>
<dbReference type="InterPro" id="IPR027417">
    <property type="entry name" value="P-loop_NTPase"/>
</dbReference>
<dbReference type="GO" id="GO:0005730">
    <property type="term" value="C:nucleolus"/>
    <property type="evidence" value="ECO:0007669"/>
    <property type="project" value="TreeGrafter"/>
</dbReference>
<dbReference type="GO" id="GO:0005524">
    <property type="term" value="F:ATP binding"/>
    <property type="evidence" value="ECO:0007669"/>
    <property type="project" value="UniProtKB-KW"/>
</dbReference>
<evidence type="ECO:0000256" key="2">
    <source>
        <dbReference type="ARBA" id="ARBA00022741"/>
    </source>
</evidence>
<dbReference type="Gene3D" id="3.40.50.300">
    <property type="entry name" value="P-loop containing nucleotide triphosphate hydrolases"/>
    <property type="match status" value="1"/>
</dbReference>
<dbReference type="GO" id="GO:0016787">
    <property type="term" value="F:hydrolase activity"/>
    <property type="evidence" value="ECO:0007669"/>
    <property type="project" value="UniProtKB-KW"/>
</dbReference>
<evidence type="ECO:0000313" key="9">
    <source>
        <dbReference type="EMBL" id="WOG89232.1"/>
    </source>
</evidence>
<dbReference type="GO" id="GO:0000462">
    <property type="term" value="P:maturation of SSU-rRNA from tricistronic rRNA transcript (SSU-rRNA, 5.8S rRNA, LSU-rRNA)"/>
    <property type="evidence" value="ECO:0007669"/>
    <property type="project" value="TreeGrafter"/>
</dbReference>
<accession>A0A166EK14</accession>
<comment type="catalytic activity">
    <reaction evidence="6">
        <text>ATP + H2O = ADP + phosphate + H(+)</text>
        <dbReference type="Rhea" id="RHEA:13065"/>
        <dbReference type="ChEBI" id="CHEBI:15377"/>
        <dbReference type="ChEBI" id="CHEBI:15378"/>
        <dbReference type="ChEBI" id="CHEBI:30616"/>
        <dbReference type="ChEBI" id="CHEBI:43474"/>
        <dbReference type="ChEBI" id="CHEBI:456216"/>
        <dbReference type="EC" id="3.6.4.13"/>
    </reaction>
</comment>
<dbReference type="Proteomes" id="UP000077755">
    <property type="component" value="Chromosome 2"/>
</dbReference>
<dbReference type="EC" id="3.6.4.13" evidence="1"/>
<dbReference type="STRING" id="79200.A0A166EK14"/>
<dbReference type="PANTHER" id="PTHR18934:SF99">
    <property type="entry name" value="ATP-DEPENDENT RNA HELICASE DHX37-RELATED"/>
    <property type="match status" value="1"/>
</dbReference>
<dbReference type="InterPro" id="IPR001650">
    <property type="entry name" value="Helicase_C-like"/>
</dbReference>
<dbReference type="CDD" id="cd18791">
    <property type="entry name" value="SF2_C_RHA"/>
    <property type="match status" value="1"/>
</dbReference>
<organism evidence="8">
    <name type="scientific">Daucus carota subsp. sativus</name>
    <name type="common">Carrot</name>
    <dbReference type="NCBI Taxonomy" id="79200"/>
    <lineage>
        <taxon>Eukaryota</taxon>
        <taxon>Viridiplantae</taxon>
        <taxon>Streptophyta</taxon>
        <taxon>Embryophyta</taxon>
        <taxon>Tracheophyta</taxon>
        <taxon>Spermatophyta</taxon>
        <taxon>Magnoliopsida</taxon>
        <taxon>eudicotyledons</taxon>
        <taxon>Gunneridae</taxon>
        <taxon>Pentapetalae</taxon>
        <taxon>asterids</taxon>
        <taxon>campanulids</taxon>
        <taxon>Apiales</taxon>
        <taxon>Apiaceae</taxon>
        <taxon>Apioideae</taxon>
        <taxon>Scandiceae</taxon>
        <taxon>Daucinae</taxon>
        <taxon>Daucus</taxon>
        <taxon>Daucus sect. Daucus</taxon>
    </lineage>
</organism>
<dbReference type="PROSITE" id="PS51194">
    <property type="entry name" value="HELICASE_CTER"/>
    <property type="match status" value="1"/>
</dbReference>
<evidence type="ECO:0000256" key="5">
    <source>
        <dbReference type="ARBA" id="ARBA00022840"/>
    </source>
</evidence>